<dbReference type="PANTHER" id="PTHR32035:SF3">
    <property type="entry name" value="SMALL RIBOSOMAL SUBUNIT PROTEIN MS38"/>
    <property type="match status" value="1"/>
</dbReference>
<reference evidence="7 8" key="1">
    <citation type="submission" date="2017-05" db="EMBL/GenBank/DDBJ databases">
        <title>The Genome Sequence of Tsuchiyaea wingfieldii DSM 27421.</title>
        <authorList>
            <person name="Cuomo C."/>
            <person name="Passer A."/>
            <person name="Billmyre B."/>
            <person name="Heitman J."/>
        </authorList>
    </citation>
    <scope>NUCLEOTIDE SEQUENCE [LARGE SCALE GENOMIC DNA]</scope>
    <source>
        <strain evidence="7 8">DSM 27421</strain>
    </source>
</reference>
<protein>
    <recommendedName>
        <fullName evidence="4">Small ribosomal subunit protein mS38</fullName>
    </recommendedName>
</protein>
<keyword evidence="8" id="KW-1185">Reference proteome</keyword>
<accession>A0A5D3ANV4</accession>
<feature type="region of interest" description="Disordered" evidence="5">
    <location>
        <begin position="270"/>
        <end position="309"/>
    </location>
</feature>
<evidence type="ECO:0000259" key="6">
    <source>
        <dbReference type="SMART" id="SM01155"/>
    </source>
</evidence>
<name>A0A5D3ANV4_9TREE</name>
<evidence type="ECO:0000256" key="3">
    <source>
        <dbReference type="ARBA" id="ARBA00035647"/>
    </source>
</evidence>
<sequence length="309" mass="34482">MLLRRVYSTCPHGHTPHHPLAPLPQTRGRTKPRLALPKPRSRHTTTLSKPLPAISAGRGRKPRLSFSSHSESSYPTVPEPAKAHIPRTPRLSYTHASPALNHTNEFTPIFLYPEQFKLHTAFTHPSHPLPLFNGTRGYTQPQPSPEERENGGDIFTKPVAKAPKMGGGAMADHLNVVNSLPMDSGRFAHGEVFGTPEMDGASITAFLENRAKDLAHVNDSEWNKVMAMMDGKLLSVQAEKQEKKKGVEKDISLDDVVGDLEGMLAKMQVSQGDEVHMDSVKRKRRKKISKHKHKKRRKATRALRKRLGK</sequence>
<evidence type="ECO:0000313" key="7">
    <source>
        <dbReference type="EMBL" id="TYJ53115.1"/>
    </source>
</evidence>
<dbReference type="EMBL" id="NIDF01000101">
    <property type="protein sequence ID" value="TYJ53115.1"/>
    <property type="molecule type" value="Genomic_DNA"/>
</dbReference>
<evidence type="ECO:0000256" key="2">
    <source>
        <dbReference type="ARBA" id="ARBA00023128"/>
    </source>
</evidence>
<dbReference type="AlphaFoldDB" id="A0A5D3ANV4"/>
<evidence type="ECO:0000256" key="1">
    <source>
        <dbReference type="ARBA" id="ARBA00004173"/>
    </source>
</evidence>
<dbReference type="SMART" id="SM01155">
    <property type="entry name" value="DUF1713"/>
    <property type="match status" value="1"/>
</dbReference>
<dbReference type="Pfam" id="PF08213">
    <property type="entry name" value="COX24_C"/>
    <property type="match status" value="1"/>
</dbReference>
<organism evidence="7 8">
    <name type="scientific">Cryptococcus floricola</name>
    <dbReference type="NCBI Taxonomy" id="2591691"/>
    <lineage>
        <taxon>Eukaryota</taxon>
        <taxon>Fungi</taxon>
        <taxon>Dikarya</taxon>
        <taxon>Basidiomycota</taxon>
        <taxon>Agaricomycotina</taxon>
        <taxon>Tremellomycetes</taxon>
        <taxon>Tremellales</taxon>
        <taxon>Cryptococcaceae</taxon>
        <taxon>Cryptococcus</taxon>
    </lineage>
</organism>
<feature type="region of interest" description="Disordered" evidence="5">
    <location>
        <begin position="1"/>
        <end position="85"/>
    </location>
</feature>
<evidence type="ECO:0000256" key="4">
    <source>
        <dbReference type="ARBA" id="ARBA00035682"/>
    </source>
</evidence>
<comment type="subcellular location">
    <subcellularLocation>
        <location evidence="1">Mitochondrion</location>
    </subcellularLocation>
</comment>
<feature type="domain" description="Ribosomal protein mS38 C-terminal" evidence="6">
    <location>
        <begin position="276"/>
        <end position="309"/>
    </location>
</feature>
<feature type="compositionally biased region" description="Basic residues" evidence="5">
    <location>
        <begin position="281"/>
        <end position="309"/>
    </location>
</feature>
<comment type="similarity">
    <text evidence="3">Belongs to the mitochondrion-specific ribosomal protein mS38 family.</text>
</comment>
<evidence type="ECO:0000313" key="8">
    <source>
        <dbReference type="Proteomes" id="UP000322245"/>
    </source>
</evidence>
<gene>
    <name evidence="7" type="ORF">B9479_006237</name>
</gene>
<dbReference type="InterPro" id="IPR013177">
    <property type="entry name" value="Ribosomal_mS38_C"/>
</dbReference>
<dbReference type="Proteomes" id="UP000322245">
    <property type="component" value="Unassembled WGS sequence"/>
</dbReference>
<evidence type="ECO:0000256" key="5">
    <source>
        <dbReference type="SAM" id="MobiDB-lite"/>
    </source>
</evidence>
<feature type="compositionally biased region" description="Polar residues" evidence="5">
    <location>
        <begin position="65"/>
        <end position="75"/>
    </location>
</feature>
<proteinExistence type="inferred from homology"/>
<dbReference type="GO" id="GO:0005739">
    <property type="term" value="C:mitochondrion"/>
    <property type="evidence" value="ECO:0007669"/>
    <property type="project" value="UniProtKB-SubCell"/>
</dbReference>
<keyword evidence="2" id="KW-0496">Mitochondrion</keyword>
<dbReference type="PANTHER" id="PTHR32035">
    <property type="entry name" value="AURORA KINASE A-INTERACTING PROTEIN"/>
    <property type="match status" value="1"/>
</dbReference>
<comment type="caution">
    <text evidence="7">The sequence shown here is derived from an EMBL/GenBank/DDBJ whole genome shotgun (WGS) entry which is preliminary data.</text>
</comment>